<dbReference type="InterPro" id="IPR049548">
    <property type="entry name" value="Sina-like_RING"/>
</dbReference>
<evidence type="ECO:0000256" key="6">
    <source>
        <dbReference type="ARBA" id="ARBA00022723"/>
    </source>
</evidence>
<keyword evidence="6" id="KW-0479">Metal-binding</keyword>
<dbReference type="Proteomes" id="UP000008810">
    <property type="component" value="Chromosome 5"/>
</dbReference>
<name>I1IX02_BRADI</name>
<keyword evidence="16" id="KW-1185">Reference proteome</keyword>
<evidence type="ECO:0000256" key="11">
    <source>
        <dbReference type="PROSITE-ProRule" id="PRU00455"/>
    </source>
</evidence>
<evidence type="ECO:0000256" key="7">
    <source>
        <dbReference type="ARBA" id="ARBA00022771"/>
    </source>
</evidence>
<evidence type="ECO:0000256" key="12">
    <source>
        <dbReference type="SAM" id="MobiDB-lite"/>
    </source>
</evidence>
<dbReference type="EMBL" id="CM000884">
    <property type="protein sequence ID" value="PNT60886.1"/>
    <property type="molecule type" value="Genomic_DNA"/>
</dbReference>
<comment type="function">
    <text evidence="10">E3 ubiquitin-protein ligase that mediates ubiquitination and subsequent proteasomal degradation of target proteins. E3 ubiquitin ligases accept ubiquitin from an E2 ubiquitin-conjugating enzyme in the form of a thioester and then directly transfers the ubiquitin to targeted substrates. It probably triggers the ubiquitin-mediated degradation of different substrates.</text>
</comment>
<dbReference type="PANTHER" id="PTHR46632:SF36">
    <property type="entry name" value="SIAH-TYPE DOMAIN-CONTAINING PROTEIN"/>
    <property type="match status" value="1"/>
</dbReference>
<evidence type="ECO:0000256" key="2">
    <source>
        <dbReference type="ARBA" id="ARBA00004906"/>
    </source>
</evidence>
<evidence type="ECO:0000313" key="14">
    <source>
        <dbReference type="EMBL" id="PNT60886.1"/>
    </source>
</evidence>
<keyword evidence="9" id="KW-0862">Zinc</keyword>
<evidence type="ECO:0000256" key="10">
    <source>
        <dbReference type="ARBA" id="ARBA00024004"/>
    </source>
</evidence>
<feature type="domain" description="SIAH-type" evidence="13">
    <location>
        <begin position="164"/>
        <end position="222"/>
    </location>
</feature>
<gene>
    <name evidence="15" type="primary">LOC100845868</name>
    <name evidence="14" type="ORF">BRADI_5g07650v3</name>
</gene>
<comment type="catalytic activity">
    <reaction evidence="1">
        <text>S-ubiquitinyl-[E2 ubiquitin-conjugating enzyme]-L-cysteine + [acceptor protein]-L-lysine = [E2 ubiquitin-conjugating enzyme]-L-cysteine + N(6)-ubiquitinyl-[acceptor protein]-L-lysine.</text>
        <dbReference type="EC" id="2.3.2.27"/>
    </reaction>
</comment>
<proteinExistence type="inferred from homology"/>
<evidence type="ECO:0000256" key="3">
    <source>
        <dbReference type="ARBA" id="ARBA00009119"/>
    </source>
</evidence>
<evidence type="ECO:0000256" key="5">
    <source>
        <dbReference type="ARBA" id="ARBA00022679"/>
    </source>
</evidence>
<dbReference type="HOGENOM" id="CLU_040603_0_1_1"/>
<keyword evidence="7 11" id="KW-0863">Zinc-finger</keyword>
<keyword evidence="8" id="KW-0833">Ubl conjugation pathway</keyword>
<dbReference type="RefSeq" id="XP_003581134.3">
    <property type="nucleotide sequence ID" value="XM_003581086.4"/>
</dbReference>
<dbReference type="GO" id="GO:0008270">
    <property type="term" value="F:zinc ion binding"/>
    <property type="evidence" value="ECO:0007669"/>
    <property type="project" value="UniProtKB-KW"/>
</dbReference>
<reference evidence="14 15" key="1">
    <citation type="journal article" date="2010" name="Nature">
        <title>Genome sequencing and analysis of the model grass Brachypodium distachyon.</title>
        <authorList>
            <consortium name="International Brachypodium Initiative"/>
        </authorList>
    </citation>
    <scope>NUCLEOTIDE SEQUENCE [LARGE SCALE GENOMIC DNA]</scope>
    <source>
        <strain evidence="14 15">Bd21</strain>
    </source>
</reference>
<dbReference type="Pfam" id="PF21362">
    <property type="entry name" value="Sina_RING"/>
    <property type="match status" value="1"/>
</dbReference>
<evidence type="ECO:0000256" key="8">
    <source>
        <dbReference type="ARBA" id="ARBA00022786"/>
    </source>
</evidence>
<dbReference type="GeneID" id="100845868"/>
<dbReference type="GO" id="GO:0061630">
    <property type="term" value="F:ubiquitin protein ligase activity"/>
    <property type="evidence" value="ECO:0007669"/>
    <property type="project" value="UniProtKB-EC"/>
</dbReference>
<keyword evidence="5" id="KW-0808">Transferase</keyword>
<dbReference type="EnsemblPlants" id="PNT60886">
    <property type="protein sequence ID" value="PNT60886"/>
    <property type="gene ID" value="BRADI_5g07650v3"/>
</dbReference>
<dbReference type="OMA" id="AGPPICR"/>
<evidence type="ECO:0000313" key="15">
    <source>
        <dbReference type="EnsemblPlants" id="PNT60886"/>
    </source>
</evidence>
<dbReference type="InterPro" id="IPR013083">
    <property type="entry name" value="Znf_RING/FYVE/PHD"/>
</dbReference>
<evidence type="ECO:0000313" key="16">
    <source>
        <dbReference type="Proteomes" id="UP000008810"/>
    </source>
</evidence>
<evidence type="ECO:0000256" key="9">
    <source>
        <dbReference type="ARBA" id="ARBA00022833"/>
    </source>
</evidence>
<sequence>MKNVSLKGNSLVLTDEAALTPNLRKTSHRAHALQSFPSHKPLLNPPSINPQRPSKSNYPMSHPMAEEEEGKMAKQLGGGAASAEWGSRGEISVKIDSRVLLCRICSQPLKPPIFKCEAGHVLCSRCLEKLHEVGYVLKLGVFCVLCCKNTSYCRCIEIEEFIDAVKVPCSNKIYGCSEFIKYFQKEKHESGCTHAPCYCPENGCTFVRPTGSLLNHFVDVHGWSPTYFRYNKPLKISMALDCRFTLLLGEDQSMFLLTNTLTDIGHALTVVCVRPHQSEPSYSCNISSTCSVSGSKAEGRLVFQKDPLVSSSSLLAGVQMGKFFLLVPPELVDESSGELIIHIRIDRLA</sequence>
<dbReference type="SUPFAM" id="SSF49599">
    <property type="entry name" value="TRAF domain-like"/>
    <property type="match status" value="1"/>
</dbReference>
<reference evidence="14" key="2">
    <citation type="submission" date="2017-06" db="EMBL/GenBank/DDBJ databases">
        <title>WGS assembly of Brachypodium distachyon.</title>
        <authorList>
            <consortium name="The International Brachypodium Initiative"/>
            <person name="Lucas S."/>
            <person name="Harmon-Smith M."/>
            <person name="Lail K."/>
            <person name="Tice H."/>
            <person name="Grimwood J."/>
            <person name="Bruce D."/>
            <person name="Barry K."/>
            <person name="Shu S."/>
            <person name="Lindquist E."/>
            <person name="Wang M."/>
            <person name="Pitluck S."/>
            <person name="Vogel J.P."/>
            <person name="Garvin D.F."/>
            <person name="Mockler T.C."/>
            <person name="Schmutz J."/>
            <person name="Rokhsar D."/>
            <person name="Bevan M.W."/>
        </authorList>
    </citation>
    <scope>NUCLEOTIDE SEQUENCE</scope>
    <source>
        <strain evidence="14">Bd21</strain>
    </source>
</reference>
<feature type="region of interest" description="Disordered" evidence="12">
    <location>
        <begin position="24"/>
        <end position="73"/>
    </location>
</feature>
<dbReference type="Pfam" id="PF21361">
    <property type="entry name" value="Sina_ZnF"/>
    <property type="match status" value="1"/>
</dbReference>
<dbReference type="STRING" id="15368.I1IX02"/>
<reference evidence="15" key="3">
    <citation type="submission" date="2018-08" db="UniProtKB">
        <authorList>
            <consortium name="EnsemblPlants"/>
        </authorList>
    </citation>
    <scope>IDENTIFICATION</scope>
    <source>
        <strain evidence="15">cv. Bd21</strain>
    </source>
</reference>
<dbReference type="InterPro" id="IPR044286">
    <property type="entry name" value="SINL_plant"/>
</dbReference>
<dbReference type="Gramene" id="PNT60886">
    <property type="protein sequence ID" value="PNT60886"/>
    <property type="gene ID" value="BRADI_5g07650v3"/>
</dbReference>
<organism evidence="15">
    <name type="scientific">Brachypodium distachyon</name>
    <name type="common">Purple false brome</name>
    <name type="synonym">Trachynia distachya</name>
    <dbReference type="NCBI Taxonomy" id="15368"/>
    <lineage>
        <taxon>Eukaryota</taxon>
        <taxon>Viridiplantae</taxon>
        <taxon>Streptophyta</taxon>
        <taxon>Embryophyta</taxon>
        <taxon>Tracheophyta</taxon>
        <taxon>Spermatophyta</taxon>
        <taxon>Magnoliopsida</taxon>
        <taxon>Liliopsida</taxon>
        <taxon>Poales</taxon>
        <taxon>Poaceae</taxon>
        <taxon>BOP clade</taxon>
        <taxon>Pooideae</taxon>
        <taxon>Stipodae</taxon>
        <taxon>Brachypodieae</taxon>
        <taxon>Brachypodium</taxon>
    </lineage>
</organism>
<dbReference type="PROSITE" id="PS51081">
    <property type="entry name" value="ZF_SIAH"/>
    <property type="match status" value="1"/>
</dbReference>
<comment type="similarity">
    <text evidence="3">Belongs to the SINA (Seven in absentia) family.</text>
</comment>
<dbReference type="OrthoDB" id="648559at2759"/>
<dbReference type="PANTHER" id="PTHR46632">
    <property type="entry name" value="E3 UBIQUITIN-PROTEIN LIGASE SINA-LIKE 4"/>
    <property type="match status" value="1"/>
</dbReference>
<dbReference type="InterPro" id="IPR013010">
    <property type="entry name" value="Znf_SIAH"/>
</dbReference>
<dbReference type="EC" id="2.3.2.27" evidence="4"/>
<dbReference type="Gene3D" id="3.30.40.10">
    <property type="entry name" value="Zinc/RING finger domain, C3HC4 (zinc finger)"/>
    <property type="match status" value="1"/>
</dbReference>
<dbReference type="GO" id="GO:0016567">
    <property type="term" value="P:protein ubiquitination"/>
    <property type="evidence" value="ECO:0007669"/>
    <property type="project" value="UniProtKB-UniPathway"/>
</dbReference>
<feature type="compositionally biased region" description="Polar residues" evidence="12">
    <location>
        <begin position="49"/>
        <end position="59"/>
    </location>
</feature>
<dbReference type="eggNOG" id="KOG3002">
    <property type="taxonomic scope" value="Eukaryota"/>
</dbReference>
<dbReference type="KEGG" id="bdi:100845868"/>
<comment type="pathway">
    <text evidence="2">Protein modification; protein ubiquitination.</text>
</comment>
<protein>
    <recommendedName>
        <fullName evidence="4">RING-type E3 ubiquitin transferase</fullName>
        <ecNumber evidence="4">2.3.2.27</ecNumber>
    </recommendedName>
</protein>
<evidence type="ECO:0000259" key="13">
    <source>
        <dbReference type="PROSITE" id="PS51081"/>
    </source>
</evidence>
<accession>I1IX02</accession>
<evidence type="ECO:0000256" key="1">
    <source>
        <dbReference type="ARBA" id="ARBA00000900"/>
    </source>
</evidence>
<evidence type="ECO:0000256" key="4">
    <source>
        <dbReference type="ARBA" id="ARBA00012483"/>
    </source>
</evidence>
<dbReference type="AlphaFoldDB" id="I1IX02"/>
<dbReference type="UniPathway" id="UPA00143"/>